<keyword evidence="3" id="KW-1185">Reference proteome</keyword>
<reference evidence="2 3" key="1">
    <citation type="submission" date="2019-05" db="EMBL/GenBank/DDBJ databases">
        <title>Another draft genome of Portunus trituberculatus and its Hox gene families provides insights of decapod evolution.</title>
        <authorList>
            <person name="Jeong J.-H."/>
            <person name="Song I."/>
            <person name="Kim S."/>
            <person name="Choi T."/>
            <person name="Kim D."/>
            <person name="Ryu S."/>
            <person name="Kim W."/>
        </authorList>
    </citation>
    <scope>NUCLEOTIDE SEQUENCE [LARGE SCALE GENOMIC DNA]</scope>
    <source>
        <tissue evidence="2">Muscle</tissue>
    </source>
</reference>
<protein>
    <submittedName>
        <fullName evidence="2">Uncharacterized protein</fullName>
    </submittedName>
</protein>
<dbReference type="EMBL" id="VSRR010002688">
    <property type="protein sequence ID" value="MPC32758.1"/>
    <property type="molecule type" value="Genomic_DNA"/>
</dbReference>
<feature type="region of interest" description="Disordered" evidence="1">
    <location>
        <begin position="1"/>
        <end position="23"/>
    </location>
</feature>
<evidence type="ECO:0000313" key="2">
    <source>
        <dbReference type="EMBL" id="MPC32758.1"/>
    </source>
</evidence>
<proteinExistence type="predicted"/>
<evidence type="ECO:0000256" key="1">
    <source>
        <dbReference type="SAM" id="MobiDB-lite"/>
    </source>
</evidence>
<evidence type="ECO:0000313" key="3">
    <source>
        <dbReference type="Proteomes" id="UP000324222"/>
    </source>
</evidence>
<dbReference type="Proteomes" id="UP000324222">
    <property type="component" value="Unassembled WGS sequence"/>
</dbReference>
<gene>
    <name evidence="2" type="ORF">E2C01_026086</name>
</gene>
<sequence length="245" mass="25724">MCPSDEEVNSLHISSSRRPRSATRLDAPHLTSLLSLQSSWAAAAVAAAAAAAAGLLPGFRSSSFPCRPVAWPGSRSPTPRLGPHAARHIPISATASSFRWVSILHIQFSSPLPTGRGVGAGVGIGGRGTTAEHGWIILEGVCPAHARTLITGGNTRVSAAVGGCGRVHTLLLGMRQNAGIIGNRKVPPKGVYIIFNPTETKLRVFMGVVMALKGFLVVHVTVSYISCIVTGEDCYENPTSDRCDR</sequence>
<name>A0A5B7EH67_PORTR</name>
<dbReference type="AlphaFoldDB" id="A0A5B7EH67"/>
<comment type="caution">
    <text evidence="2">The sequence shown here is derived from an EMBL/GenBank/DDBJ whole genome shotgun (WGS) entry which is preliminary data.</text>
</comment>
<accession>A0A5B7EH67</accession>
<organism evidence="2 3">
    <name type="scientific">Portunus trituberculatus</name>
    <name type="common">Swimming crab</name>
    <name type="synonym">Neptunus trituberculatus</name>
    <dbReference type="NCBI Taxonomy" id="210409"/>
    <lineage>
        <taxon>Eukaryota</taxon>
        <taxon>Metazoa</taxon>
        <taxon>Ecdysozoa</taxon>
        <taxon>Arthropoda</taxon>
        <taxon>Crustacea</taxon>
        <taxon>Multicrustacea</taxon>
        <taxon>Malacostraca</taxon>
        <taxon>Eumalacostraca</taxon>
        <taxon>Eucarida</taxon>
        <taxon>Decapoda</taxon>
        <taxon>Pleocyemata</taxon>
        <taxon>Brachyura</taxon>
        <taxon>Eubrachyura</taxon>
        <taxon>Portunoidea</taxon>
        <taxon>Portunidae</taxon>
        <taxon>Portuninae</taxon>
        <taxon>Portunus</taxon>
    </lineage>
</organism>